<reference evidence="2 3" key="1">
    <citation type="submission" date="2024-01" db="EMBL/GenBank/DDBJ databases">
        <title>A draft genome for the cacao thread blight pathogen Marasmiellus scandens.</title>
        <authorList>
            <person name="Baruah I.K."/>
            <person name="Leung J."/>
            <person name="Bukari Y."/>
            <person name="Amoako-Attah I."/>
            <person name="Meinhardt L.W."/>
            <person name="Bailey B.A."/>
            <person name="Cohen S.P."/>
        </authorList>
    </citation>
    <scope>NUCLEOTIDE SEQUENCE [LARGE SCALE GENOMIC DNA]</scope>
    <source>
        <strain evidence="2 3">GH-19</strain>
    </source>
</reference>
<protein>
    <recommendedName>
        <fullName evidence="1">SET domain-containing protein</fullName>
    </recommendedName>
</protein>
<proteinExistence type="predicted"/>
<evidence type="ECO:0000259" key="1">
    <source>
        <dbReference type="PROSITE" id="PS50280"/>
    </source>
</evidence>
<evidence type="ECO:0000313" key="3">
    <source>
        <dbReference type="Proteomes" id="UP001498398"/>
    </source>
</evidence>
<evidence type="ECO:0000313" key="2">
    <source>
        <dbReference type="EMBL" id="KAK7468639.1"/>
    </source>
</evidence>
<keyword evidence="3" id="KW-1185">Reference proteome</keyword>
<sequence>MAPSNWPESIRYLSACQYHPSVSLPARAFLQSDPLPHVQLEPQKVRGPGSKIVIRRISDTLHPAFGQFGLFAGHKIEKNTFIVDYIGEIHSDERPESDYDLSLHRFQTGESVGVDSRLMGNEARFMNDFRGVADKPNAVFVDYRMKNTGELRMGVWSNRVIKKNEEIVCSYGKGFWKSRSVK</sequence>
<dbReference type="SMART" id="SM00317">
    <property type="entry name" value="SET"/>
    <property type="match status" value="1"/>
</dbReference>
<dbReference type="SUPFAM" id="SSF82199">
    <property type="entry name" value="SET domain"/>
    <property type="match status" value="1"/>
</dbReference>
<dbReference type="Pfam" id="PF00856">
    <property type="entry name" value="SET"/>
    <property type="match status" value="1"/>
</dbReference>
<comment type="caution">
    <text evidence="2">The sequence shown here is derived from an EMBL/GenBank/DDBJ whole genome shotgun (WGS) entry which is preliminary data.</text>
</comment>
<name>A0ABR1JX39_9AGAR</name>
<accession>A0ABR1JX39</accession>
<dbReference type="Gene3D" id="2.170.270.10">
    <property type="entry name" value="SET domain"/>
    <property type="match status" value="1"/>
</dbReference>
<dbReference type="InterPro" id="IPR001214">
    <property type="entry name" value="SET_dom"/>
</dbReference>
<feature type="domain" description="SET" evidence="1">
    <location>
        <begin position="50"/>
        <end position="172"/>
    </location>
</feature>
<dbReference type="EMBL" id="JBANRG010000003">
    <property type="protein sequence ID" value="KAK7468639.1"/>
    <property type="molecule type" value="Genomic_DNA"/>
</dbReference>
<dbReference type="Proteomes" id="UP001498398">
    <property type="component" value="Unassembled WGS sequence"/>
</dbReference>
<gene>
    <name evidence="2" type="ORF">VKT23_003145</name>
</gene>
<dbReference type="PROSITE" id="PS50280">
    <property type="entry name" value="SET"/>
    <property type="match status" value="1"/>
</dbReference>
<organism evidence="2 3">
    <name type="scientific">Marasmiellus scandens</name>
    <dbReference type="NCBI Taxonomy" id="2682957"/>
    <lineage>
        <taxon>Eukaryota</taxon>
        <taxon>Fungi</taxon>
        <taxon>Dikarya</taxon>
        <taxon>Basidiomycota</taxon>
        <taxon>Agaricomycotina</taxon>
        <taxon>Agaricomycetes</taxon>
        <taxon>Agaricomycetidae</taxon>
        <taxon>Agaricales</taxon>
        <taxon>Marasmiineae</taxon>
        <taxon>Omphalotaceae</taxon>
        <taxon>Marasmiellus</taxon>
    </lineage>
</organism>
<dbReference type="InterPro" id="IPR046341">
    <property type="entry name" value="SET_dom_sf"/>
</dbReference>